<feature type="region of interest" description="Disordered" evidence="1">
    <location>
        <begin position="1"/>
        <end position="31"/>
    </location>
</feature>
<sequence>MAQQGARPQHPGARECPGEPTQGYPPVDGVQPSLVLRRSWDVGTLDASTAETAKCVQQERDPVVDGCPRYLLHEQVALDVLYVRKVYSGGARRRCLPAGD</sequence>
<proteinExistence type="predicted"/>
<accession>A0A8D8FZV8</accession>
<name>A0A8D8FZV8_CULPI</name>
<dbReference type="AlphaFoldDB" id="A0A8D8FZV8"/>
<reference evidence="2" key="1">
    <citation type="submission" date="2021-05" db="EMBL/GenBank/DDBJ databases">
        <authorList>
            <person name="Alioto T."/>
            <person name="Alioto T."/>
            <person name="Gomez Garrido J."/>
        </authorList>
    </citation>
    <scope>NUCLEOTIDE SEQUENCE</scope>
</reference>
<dbReference type="EMBL" id="HBUE01113231">
    <property type="protein sequence ID" value="CAG6489701.1"/>
    <property type="molecule type" value="Transcribed_RNA"/>
</dbReference>
<protein>
    <submittedName>
        <fullName evidence="2">(northern house mosquito) hypothetical protein</fullName>
    </submittedName>
</protein>
<organism evidence="2">
    <name type="scientific">Culex pipiens</name>
    <name type="common">House mosquito</name>
    <dbReference type="NCBI Taxonomy" id="7175"/>
    <lineage>
        <taxon>Eukaryota</taxon>
        <taxon>Metazoa</taxon>
        <taxon>Ecdysozoa</taxon>
        <taxon>Arthropoda</taxon>
        <taxon>Hexapoda</taxon>
        <taxon>Insecta</taxon>
        <taxon>Pterygota</taxon>
        <taxon>Neoptera</taxon>
        <taxon>Endopterygota</taxon>
        <taxon>Diptera</taxon>
        <taxon>Nematocera</taxon>
        <taxon>Culicoidea</taxon>
        <taxon>Culicidae</taxon>
        <taxon>Culicinae</taxon>
        <taxon>Culicini</taxon>
        <taxon>Culex</taxon>
        <taxon>Culex</taxon>
    </lineage>
</organism>
<evidence type="ECO:0000313" key="2">
    <source>
        <dbReference type="EMBL" id="CAG6489701.1"/>
    </source>
</evidence>
<evidence type="ECO:0000256" key="1">
    <source>
        <dbReference type="SAM" id="MobiDB-lite"/>
    </source>
</evidence>